<dbReference type="EMBL" id="UOFK01000122">
    <property type="protein sequence ID" value="VAW77592.1"/>
    <property type="molecule type" value="Genomic_DNA"/>
</dbReference>
<dbReference type="Gene3D" id="3.40.1260.10">
    <property type="entry name" value="DsrEFH-like"/>
    <property type="match status" value="1"/>
</dbReference>
<dbReference type="PANTHER" id="PTHR34655:SF2">
    <property type="entry name" value="PEROXIREDOXIN FAMILY PROTEIN"/>
    <property type="match status" value="1"/>
</dbReference>
<name>A0A3B0YQR6_9ZZZZ</name>
<reference evidence="1" key="1">
    <citation type="submission" date="2018-06" db="EMBL/GenBank/DDBJ databases">
        <authorList>
            <person name="Zhirakovskaya E."/>
        </authorList>
    </citation>
    <scope>NUCLEOTIDE SEQUENCE</scope>
</reference>
<dbReference type="Pfam" id="PF02635">
    <property type="entry name" value="DsrE"/>
    <property type="match status" value="1"/>
</dbReference>
<proteinExistence type="predicted"/>
<organism evidence="1">
    <name type="scientific">hydrothermal vent metagenome</name>
    <dbReference type="NCBI Taxonomy" id="652676"/>
    <lineage>
        <taxon>unclassified sequences</taxon>
        <taxon>metagenomes</taxon>
        <taxon>ecological metagenomes</taxon>
    </lineage>
</organism>
<accession>A0A3B0YQR6</accession>
<dbReference type="InterPro" id="IPR027396">
    <property type="entry name" value="DsrEFH-like"/>
</dbReference>
<dbReference type="InterPro" id="IPR003787">
    <property type="entry name" value="Sulphur_relay_DsrE/F-like"/>
</dbReference>
<sequence>MPSKMLIMMTSGPDTPTRLGTPFHQAMTAVALDAEEVTIIYTMEGTRLLEKGVADKVYAKQGADHSVYEAIQNAKECGVNMYVCPSSLELHNLSMEDCIPELDGAMGAAGYATIGLQDDVVVFCY</sequence>
<dbReference type="AlphaFoldDB" id="A0A3B0YQR6"/>
<dbReference type="SUPFAM" id="SSF75169">
    <property type="entry name" value="DsrEFH-like"/>
    <property type="match status" value="1"/>
</dbReference>
<gene>
    <name evidence="1" type="ORF">MNBD_GAMMA13-1824</name>
</gene>
<dbReference type="PANTHER" id="PTHR34655">
    <property type="entry name" value="CONSERVED WITHIN P. AEROPHILUM"/>
    <property type="match status" value="1"/>
</dbReference>
<protein>
    <submittedName>
        <fullName evidence="1">Uncharacterized protein</fullName>
    </submittedName>
</protein>
<evidence type="ECO:0000313" key="1">
    <source>
        <dbReference type="EMBL" id="VAW77592.1"/>
    </source>
</evidence>